<dbReference type="RefSeq" id="WP_109518967.1">
    <property type="nucleotide sequence ID" value="NZ_PDOA01000024.1"/>
</dbReference>
<dbReference type="AlphaFoldDB" id="A0A2U1UYT6"/>
<keyword evidence="1" id="KW-0378">Hydrolase</keyword>
<organism evidence="1 2">
    <name type="scientific">Teichococcus aestuarii</name>
    <dbReference type="NCBI Taxonomy" id="568898"/>
    <lineage>
        <taxon>Bacteria</taxon>
        <taxon>Pseudomonadati</taxon>
        <taxon>Pseudomonadota</taxon>
        <taxon>Alphaproteobacteria</taxon>
        <taxon>Acetobacterales</taxon>
        <taxon>Roseomonadaceae</taxon>
        <taxon>Roseomonas</taxon>
    </lineage>
</organism>
<dbReference type="Proteomes" id="UP000245048">
    <property type="component" value="Unassembled WGS sequence"/>
</dbReference>
<evidence type="ECO:0000313" key="1">
    <source>
        <dbReference type="EMBL" id="PWC26819.1"/>
    </source>
</evidence>
<dbReference type="EMBL" id="PDOA01000024">
    <property type="protein sequence ID" value="PWC26819.1"/>
    <property type="molecule type" value="Genomic_DNA"/>
</dbReference>
<name>A0A2U1UYT6_9PROT</name>
<keyword evidence="1" id="KW-0255">Endonuclease</keyword>
<dbReference type="OrthoDB" id="6807706at2"/>
<keyword evidence="1" id="KW-0540">Nuclease</keyword>
<protein>
    <submittedName>
        <fullName evidence="1">Type II restriction endonuclease</fullName>
    </submittedName>
</protein>
<reference evidence="2" key="1">
    <citation type="submission" date="2017-10" db="EMBL/GenBank/DDBJ databases">
        <authorList>
            <person name="Toshchakov S.V."/>
            <person name="Goeva M.A."/>
        </authorList>
    </citation>
    <scope>NUCLEOTIDE SEQUENCE [LARGE SCALE GENOMIC DNA]</scope>
    <source>
        <strain evidence="2">JR1/69-1-13</strain>
    </source>
</reference>
<accession>A0A2U1UYT6</accession>
<proteinExistence type="predicted"/>
<evidence type="ECO:0000313" key="2">
    <source>
        <dbReference type="Proteomes" id="UP000245048"/>
    </source>
</evidence>
<comment type="caution">
    <text evidence="1">The sequence shown here is derived from an EMBL/GenBank/DDBJ whole genome shotgun (WGS) entry which is preliminary data.</text>
</comment>
<dbReference type="GO" id="GO:0004519">
    <property type="term" value="F:endonuclease activity"/>
    <property type="evidence" value="ECO:0007669"/>
    <property type="project" value="UniProtKB-KW"/>
</dbReference>
<keyword evidence="2" id="KW-1185">Reference proteome</keyword>
<gene>
    <name evidence="1" type="ORF">CR165_21230</name>
</gene>
<sequence length="424" mass="46881">MDLADPLAVLLRRWRDDSGATYRTWFLWEERVKNFRSIRRGIQQVVAEIKAGTFGVAYRGSSLETIVHSIAEQRQIFRGADHAFLWKPKLRIPDIYENPENQRAFGRLLDTCVCCTTEQQVIAAIAEIDAKHIKGLGPAVANLLYFLHPTIVPPFNTAIVNGYNTLTAAKVKLGRWDEYLTMRRGILALNAAHRGLLSNDLGAIGGLLFDVGSGRYPAPPREDDVAARAAWEADLARVREEGAKAAKALAEARQEDETHTQIQGWLRDLGLSLGFDVWIAANDRNRSLNGGKLGDGCLVSLPGFDTGSGPDAVRLIDVLWLDKPTKHIVAAYEVEHSTSIYSGIVRMLDLALGPEAHALEGMFLVAPDGREGEVRDQLSRPAFSRVADLKVRYLPYGELKANRESIAKFGHGMKPIQAIARELV</sequence>